<accession>A0A0M4NAP6</accession>
<dbReference type="EMBL" id="CP012603">
    <property type="protein sequence ID" value="ALE40389.1"/>
    <property type="molecule type" value="Genomic_DNA"/>
</dbReference>
<reference evidence="1 2" key="1">
    <citation type="journal article" date="2015" name="Genome Announc.">
        <title>Whole-Genome Sequence of Leptospira interrogans Serovar Hardjo Subtype Hardjoprajitno Strain Norma, Isolated from Cattle in a Leptospirosis Outbreak in Brazil.</title>
        <authorList>
            <person name="Cosate M.R."/>
            <person name="Soares S.C."/>
            <person name="Mendes T.A."/>
            <person name="Raittz R.T."/>
            <person name="Moreira E.C."/>
            <person name="Leite R."/>
            <person name="Fernandes G.R."/>
            <person name="Haddad J.P."/>
            <person name="Ortega J.M."/>
        </authorList>
    </citation>
    <scope>NUCLEOTIDE SEQUENCE [LARGE SCALE GENOMIC DNA]</scope>
    <source>
        <strain evidence="1 2">Norma</strain>
    </source>
</reference>
<evidence type="ECO:0000313" key="1">
    <source>
        <dbReference type="EMBL" id="ALE40389.1"/>
    </source>
</evidence>
<name>A0A0M4NAP6_LEPIR</name>
<proteinExistence type="predicted"/>
<evidence type="ECO:0000313" key="2">
    <source>
        <dbReference type="Proteomes" id="UP000056502"/>
    </source>
</evidence>
<organism evidence="1">
    <name type="scientific">Leptospira interrogans serovar Hardjo str. Norma</name>
    <dbReference type="NCBI Taxonomy" id="1279460"/>
    <lineage>
        <taxon>Bacteria</taxon>
        <taxon>Pseudomonadati</taxon>
        <taxon>Spirochaetota</taxon>
        <taxon>Spirochaetia</taxon>
        <taxon>Leptospirales</taxon>
        <taxon>Leptospiraceae</taxon>
        <taxon>Leptospira</taxon>
    </lineage>
</organism>
<dbReference type="PATRIC" id="fig|1279460.3.peg.3276"/>
<protein>
    <submittedName>
        <fullName evidence="1">Uncharacterized protein</fullName>
    </submittedName>
</protein>
<dbReference type="AlphaFoldDB" id="A0A0M4NAP6"/>
<gene>
    <name evidence="1" type="ORF">G436_3231</name>
</gene>
<sequence>MFYLNLKFDPRDSTFSFQDPKQRKFTSKPQIFRILGVEI</sequence>
<dbReference type="Proteomes" id="UP000056502">
    <property type="component" value="Chromosome I"/>
</dbReference>